<dbReference type="Gene3D" id="3.90.1750.20">
    <property type="entry name" value="Putative Large Serine Recombinase, Chain B, Domain 2"/>
    <property type="match status" value="1"/>
</dbReference>
<dbReference type="PROSITE" id="PS51737">
    <property type="entry name" value="RECOMBINASE_DNA_BIND"/>
    <property type="match status" value="1"/>
</dbReference>
<evidence type="ECO:0000259" key="1">
    <source>
        <dbReference type="PROSITE" id="PS51737"/>
    </source>
</evidence>
<reference evidence="2 3" key="1">
    <citation type="submission" date="2023-05" db="EMBL/GenBank/DDBJ databases">
        <title>Draft genome sequence of Streptomyces sp. B-S-A6 isolated from a cave soil in Thailand.</title>
        <authorList>
            <person name="Chamroensaksri N."/>
            <person name="Muangham S."/>
        </authorList>
    </citation>
    <scope>NUCLEOTIDE SEQUENCE [LARGE SCALE GENOMIC DNA]</scope>
    <source>
        <strain evidence="2 3">B-S-A6</strain>
    </source>
</reference>
<feature type="domain" description="Recombinase" evidence="1">
    <location>
        <begin position="211"/>
        <end position="321"/>
    </location>
</feature>
<evidence type="ECO:0000313" key="3">
    <source>
        <dbReference type="Proteomes" id="UP001223978"/>
    </source>
</evidence>
<dbReference type="InterPro" id="IPR006119">
    <property type="entry name" value="Resolv_N"/>
</dbReference>
<dbReference type="CDD" id="cd00338">
    <property type="entry name" value="Ser_Recombinase"/>
    <property type="match status" value="1"/>
</dbReference>
<dbReference type="InterPro" id="IPR050639">
    <property type="entry name" value="SSR_resolvase"/>
</dbReference>
<dbReference type="EMBL" id="JASCIQ010000053">
    <property type="protein sequence ID" value="MDI3408857.1"/>
    <property type="molecule type" value="Genomic_DNA"/>
</dbReference>
<comment type="caution">
    <text evidence="2">The sequence shown here is derived from an EMBL/GenBank/DDBJ whole genome shotgun (WGS) entry which is preliminary data.</text>
</comment>
<proteinExistence type="predicted"/>
<dbReference type="Gene3D" id="3.40.50.1390">
    <property type="entry name" value="Resolvase, N-terminal catalytic domain"/>
    <property type="match status" value="1"/>
</dbReference>
<dbReference type="SMART" id="SM00857">
    <property type="entry name" value="Resolvase"/>
    <property type="match status" value="1"/>
</dbReference>
<dbReference type="InterPro" id="IPR038109">
    <property type="entry name" value="DNA_bind_recomb_sf"/>
</dbReference>
<name>A0ABT6SKY7_9ACTN</name>
<dbReference type="SUPFAM" id="SSF53041">
    <property type="entry name" value="Resolvase-like"/>
    <property type="match status" value="1"/>
</dbReference>
<gene>
    <name evidence="2" type="ORF">QIS96_34200</name>
</gene>
<protein>
    <submittedName>
        <fullName evidence="2">Recombinase family protein</fullName>
    </submittedName>
</protein>
<sequence>MTLAEEQPRKKMTAAEVERLVNRLRGVPAGTPSLEEAKALRAEGWHLVVAYCRISDDAHKRDGHGVEDQTRHCARIAERTRSVVVQHYIDNDKSASKASVTRDDFDSMIDALERGTTDHGYPVDGVVCVADDRLYRGAHAYERFVDSFTAHPDRIYADDTGGHDLYGDGAEYRGLLGVAASRSETKKKKRRARLNHLARAERGEPVAGRRPFGWNADKLTLHPEESKVVRQGVTDLLAGKSITTVTRNFVASGLTSTMGNSWQLQTVKQILRNPRICGFRKLKGELVSDSEGNPVVGKWEPICTPKEWYAVTALLEKNRSAGGWDGSGDGKRTPRKYLLTGLLRCGKKLEDGQTCHAKMHGAPARKTHKYRCRSVLDGGCDKLSRQGPAIDKLISELVLAKLEKRNAEREPVEEVWADEAKMEAAQRRKTALADQWHAEEISDSTFFSLLKKVELEIKRLGVERKAWAARQETRKHKVTDVRAQWQDDRLDLQQKRRIIFDALEAVIVLPGVKGSHKFDPDTIIPVWKEESAS</sequence>
<dbReference type="Pfam" id="PF07508">
    <property type="entry name" value="Recombinase"/>
    <property type="match status" value="1"/>
</dbReference>
<dbReference type="PANTHER" id="PTHR30461">
    <property type="entry name" value="DNA-INVERTASE FROM LAMBDOID PROPHAGE"/>
    <property type="match status" value="1"/>
</dbReference>
<dbReference type="PANTHER" id="PTHR30461:SF23">
    <property type="entry name" value="DNA RECOMBINASE-RELATED"/>
    <property type="match status" value="1"/>
</dbReference>
<dbReference type="InterPro" id="IPR036162">
    <property type="entry name" value="Resolvase-like_N_sf"/>
</dbReference>
<dbReference type="Pfam" id="PF00239">
    <property type="entry name" value="Resolvase"/>
    <property type="match status" value="1"/>
</dbReference>
<dbReference type="InterPro" id="IPR011109">
    <property type="entry name" value="DNA_bind_recombinase_dom"/>
</dbReference>
<evidence type="ECO:0000313" key="2">
    <source>
        <dbReference type="EMBL" id="MDI3408857.1"/>
    </source>
</evidence>
<dbReference type="Proteomes" id="UP001223978">
    <property type="component" value="Unassembled WGS sequence"/>
</dbReference>
<dbReference type="RefSeq" id="WP_282546735.1">
    <property type="nucleotide sequence ID" value="NZ_JASCIQ010000053.1"/>
</dbReference>
<organism evidence="2 3">
    <name type="scientific">Streptomyces cavernicola</name>
    <dbReference type="NCBI Taxonomy" id="3043613"/>
    <lineage>
        <taxon>Bacteria</taxon>
        <taxon>Bacillati</taxon>
        <taxon>Actinomycetota</taxon>
        <taxon>Actinomycetes</taxon>
        <taxon>Kitasatosporales</taxon>
        <taxon>Streptomycetaceae</taxon>
        <taxon>Streptomyces</taxon>
    </lineage>
</organism>
<accession>A0ABT6SKY7</accession>
<keyword evidence="3" id="KW-1185">Reference proteome</keyword>